<comment type="caution">
    <text evidence="1">The sequence shown here is derived from an EMBL/GenBank/DDBJ whole genome shotgun (WGS) entry which is preliminary data.</text>
</comment>
<reference evidence="1" key="1">
    <citation type="submission" date="2023-03" db="EMBL/GenBank/DDBJ databases">
        <title>Massive genome expansion in bonnet fungi (Mycena s.s.) driven by repeated elements and novel gene families across ecological guilds.</title>
        <authorList>
            <consortium name="Lawrence Berkeley National Laboratory"/>
            <person name="Harder C.B."/>
            <person name="Miyauchi S."/>
            <person name="Viragh M."/>
            <person name="Kuo A."/>
            <person name="Thoen E."/>
            <person name="Andreopoulos B."/>
            <person name="Lu D."/>
            <person name="Skrede I."/>
            <person name="Drula E."/>
            <person name="Henrissat B."/>
            <person name="Morin E."/>
            <person name="Kohler A."/>
            <person name="Barry K."/>
            <person name="LaButti K."/>
            <person name="Morin E."/>
            <person name="Salamov A."/>
            <person name="Lipzen A."/>
            <person name="Mereny Z."/>
            <person name="Hegedus B."/>
            <person name="Baldrian P."/>
            <person name="Stursova M."/>
            <person name="Weitz H."/>
            <person name="Taylor A."/>
            <person name="Grigoriev I.V."/>
            <person name="Nagy L.G."/>
            <person name="Martin F."/>
            <person name="Kauserud H."/>
        </authorList>
    </citation>
    <scope>NUCLEOTIDE SEQUENCE</scope>
    <source>
        <strain evidence="1">CBHHK200</strain>
    </source>
</reference>
<evidence type="ECO:0000313" key="1">
    <source>
        <dbReference type="EMBL" id="KAJ7034896.1"/>
    </source>
</evidence>
<dbReference type="Proteomes" id="UP001218188">
    <property type="component" value="Unassembled WGS sequence"/>
</dbReference>
<protein>
    <submittedName>
        <fullName evidence="1">Uncharacterized protein</fullName>
    </submittedName>
</protein>
<dbReference type="EMBL" id="JARJCM010000054">
    <property type="protein sequence ID" value="KAJ7034896.1"/>
    <property type="molecule type" value="Genomic_DNA"/>
</dbReference>
<proteinExistence type="predicted"/>
<accession>A0AAD6X4S0</accession>
<dbReference type="AlphaFoldDB" id="A0AAD6X4S0"/>
<gene>
    <name evidence="1" type="ORF">C8F04DRAFT_955830</name>
</gene>
<keyword evidence="2" id="KW-1185">Reference proteome</keyword>
<dbReference type="PANTHER" id="PTHR33481">
    <property type="entry name" value="REVERSE TRANSCRIPTASE"/>
    <property type="match status" value="1"/>
</dbReference>
<organism evidence="1 2">
    <name type="scientific">Mycena alexandri</name>
    <dbReference type="NCBI Taxonomy" id="1745969"/>
    <lineage>
        <taxon>Eukaryota</taxon>
        <taxon>Fungi</taxon>
        <taxon>Dikarya</taxon>
        <taxon>Basidiomycota</taxon>
        <taxon>Agaricomycotina</taxon>
        <taxon>Agaricomycetes</taxon>
        <taxon>Agaricomycetidae</taxon>
        <taxon>Agaricales</taxon>
        <taxon>Marasmiineae</taxon>
        <taxon>Mycenaceae</taxon>
        <taxon>Mycena</taxon>
    </lineage>
</organism>
<name>A0AAD6X4S0_9AGAR</name>
<evidence type="ECO:0000313" key="2">
    <source>
        <dbReference type="Proteomes" id="UP001218188"/>
    </source>
</evidence>
<dbReference type="PANTHER" id="PTHR33481:SF1">
    <property type="entry name" value="ENDONUCLEASE_EXONUCLEASE_PHOSPHATASE DOMAIN-CONTAINING PROTEIN-RELATED"/>
    <property type="match status" value="1"/>
</dbReference>
<sequence length="358" mass="39312">MTFGDFVSGPFAIEGGLDQGDPHSGFLYLVYNGGLADIPRPAEGENGVVFVDDKTLITVGESFKVTHKKIRNVVGRKNGVNDWGTAHNALFGPAKYQLLDASRAREPHPFLLRKSIPLPRFDLKLGTHRIKSAESVKLLGVHLDRELRWHPQEASALAKGQAWIGQFAGIARPTRGITARHMRCLYLGVCIPRMLYAAGVFLSPPPSNRKFGQARKSERGIIKNLRTVQRRAALAITGALSSTPTELLNVYAHLVPIEQLVEKVRFGEALRLATVAPEHPLYEAVRDAAQRATPYAPPLRDLITDFGLEPERMEDIAAVRRSAAWSPSMAVVVPESKEAAVEAEAADEAEWKVYTDGS</sequence>